<dbReference type="InterPro" id="IPR021215">
    <property type="entry name" value="DUF2752"/>
</dbReference>
<name>A0ABV5CGV2_9SPHI</name>
<feature type="transmembrane region" description="Helical" evidence="1">
    <location>
        <begin position="115"/>
        <end position="133"/>
    </location>
</feature>
<evidence type="ECO:0000313" key="3">
    <source>
        <dbReference type="Proteomes" id="UP001580928"/>
    </source>
</evidence>
<protein>
    <submittedName>
        <fullName evidence="2">DUF2752 domain-containing protein</fullName>
    </submittedName>
</protein>
<accession>A0ABV5CGV2</accession>
<comment type="caution">
    <text evidence="2">The sequence shown here is derived from an EMBL/GenBank/DDBJ whole genome shotgun (WGS) entry which is preliminary data.</text>
</comment>
<dbReference type="EMBL" id="JBBVGT010000003">
    <property type="protein sequence ID" value="MFB5946803.1"/>
    <property type="molecule type" value="Genomic_DNA"/>
</dbReference>
<proteinExistence type="predicted"/>
<dbReference type="Pfam" id="PF10825">
    <property type="entry name" value="DUF2752"/>
    <property type="match status" value="1"/>
</dbReference>
<evidence type="ECO:0000313" key="2">
    <source>
        <dbReference type="EMBL" id="MFB5946803.1"/>
    </source>
</evidence>
<keyword evidence="1" id="KW-0812">Transmembrane</keyword>
<gene>
    <name evidence="2" type="ORF">WKR92_13295</name>
</gene>
<feature type="transmembrane region" description="Helical" evidence="1">
    <location>
        <begin position="7"/>
        <end position="25"/>
    </location>
</feature>
<reference evidence="2 3" key="1">
    <citation type="submission" date="2024-04" db="EMBL/GenBank/DDBJ databases">
        <title>Albibacterium profundi sp. nov., isolated from sediment of the Challenger Deep of Mariana Trench.</title>
        <authorList>
            <person name="Wang Y."/>
        </authorList>
    </citation>
    <scope>NUCLEOTIDE SEQUENCE [LARGE SCALE GENOMIC DNA]</scope>
    <source>
        <strain evidence="2 3">RHL897</strain>
    </source>
</reference>
<feature type="transmembrane region" description="Helical" evidence="1">
    <location>
        <begin position="74"/>
        <end position="94"/>
    </location>
</feature>
<sequence>MTIERNKIYTILFLACLGGFTWILVSANHLASTDASVCIVKNVTGLPCPSCGSTRSVLSLFHGDLAGAFYWNPLGYIITITMIAAPLWILLDIIRKQDSLHRFYCKVECFMRQKSVFIPSILLVAANWVWNIMKDL</sequence>
<keyword evidence="1" id="KW-1133">Transmembrane helix</keyword>
<keyword evidence="1" id="KW-0472">Membrane</keyword>
<evidence type="ECO:0000256" key="1">
    <source>
        <dbReference type="SAM" id="Phobius"/>
    </source>
</evidence>
<dbReference type="RefSeq" id="WP_375558332.1">
    <property type="nucleotide sequence ID" value="NZ_JBBVGT010000003.1"/>
</dbReference>
<organism evidence="2 3">
    <name type="scientific">Albibacterium profundi</name>
    <dbReference type="NCBI Taxonomy" id="3134906"/>
    <lineage>
        <taxon>Bacteria</taxon>
        <taxon>Pseudomonadati</taxon>
        <taxon>Bacteroidota</taxon>
        <taxon>Sphingobacteriia</taxon>
        <taxon>Sphingobacteriales</taxon>
        <taxon>Sphingobacteriaceae</taxon>
        <taxon>Albibacterium</taxon>
    </lineage>
</organism>
<keyword evidence="3" id="KW-1185">Reference proteome</keyword>
<dbReference type="Proteomes" id="UP001580928">
    <property type="component" value="Unassembled WGS sequence"/>
</dbReference>